<evidence type="ECO:0000313" key="1">
    <source>
        <dbReference type="EMBL" id="HDN85406.1"/>
    </source>
</evidence>
<dbReference type="EMBL" id="DRBC01000397">
    <property type="protein sequence ID" value="HDN85406.1"/>
    <property type="molecule type" value="Genomic_DNA"/>
</dbReference>
<feature type="non-terminal residue" evidence="1">
    <location>
        <position position="78"/>
    </location>
</feature>
<dbReference type="AlphaFoldDB" id="A0A7V0N2E7"/>
<name>A0A7V0N2E7_UNCAE</name>
<reference evidence="1" key="1">
    <citation type="journal article" date="2020" name="mSystems">
        <title>Genome- and Community-Level Interaction Insights into Carbon Utilization and Element Cycling Functions of Hydrothermarchaeota in Hydrothermal Sediment.</title>
        <authorList>
            <person name="Zhou Z."/>
            <person name="Liu Y."/>
            <person name="Xu W."/>
            <person name="Pan J."/>
            <person name="Luo Z.H."/>
            <person name="Li M."/>
        </authorList>
    </citation>
    <scope>NUCLEOTIDE SEQUENCE [LARGE SCALE GENOMIC DNA]</scope>
    <source>
        <strain evidence="1">HyVt-219</strain>
    </source>
</reference>
<dbReference type="Proteomes" id="UP000885660">
    <property type="component" value="Unassembled WGS sequence"/>
</dbReference>
<protein>
    <submittedName>
        <fullName evidence="1">Uncharacterized protein</fullName>
    </submittedName>
</protein>
<gene>
    <name evidence="1" type="ORF">ENG47_06605</name>
</gene>
<proteinExistence type="predicted"/>
<comment type="caution">
    <text evidence="1">The sequence shown here is derived from an EMBL/GenBank/DDBJ whole genome shotgun (WGS) entry which is preliminary data.</text>
</comment>
<sequence>MVKKAKIILSSVFVLFLMVILLKAQQPRVVAWWSFDQVREGKTLEVVGKVEDSIHGHYRVVKGVKGQALVFDGYTTCV</sequence>
<organism evidence="1">
    <name type="scientific">Aerophobetes bacterium</name>
    <dbReference type="NCBI Taxonomy" id="2030807"/>
    <lineage>
        <taxon>Bacteria</taxon>
        <taxon>Candidatus Aerophobota</taxon>
    </lineage>
</organism>
<accession>A0A7V0N2E7</accession>